<proteinExistence type="predicted"/>
<dbReference type="GO" id="GO:0016740">
    <property type="term" value="F:transferase activity"/>
    <property type="evidence" value="ECO:0007669"/>
    <property type="project" value="UniProtKB-KW"/>
</dbReference>
<comment type="caution">
    <text evidence="1">The sequence shown here is derived from an EMBL/GenBank/DDBJ whole genome shotgun (WGS) entry which is preliminary data.</text>
</comment>
<dbReference type="EMBL" id="BKCP01008137">
    <property type="protein sequence ID" value="GER48007.1"/>
    <property type="molecule type" value="Genomic_DNA"/>
</dbReference>
<accession>A0A5A7QU65</accession>
<evidence type="ECO:0000313" key="1">
    <source>
        <dbReference type="EMBL" id="GER48007.1"/>
    </source>
</evidence>
<feature type="non-terminal residue" evidence="1">
    <location>
        <position position="153"/>
    </location>
</feature>
<keyword evidence="1" id="KW-0670">Pyruvate</keyword>
<keyword evidence="2" id="KW-1185">Reference proteome</keyword>
<protein>
    <submittedName>
        <fullName evidence="1">Phosphoenolpyruvate-dependent sugarphosphotransferase system</fullName>
    </submittedName>
</protein>
<evidence type="ECO:0000313" key="2">
    <source>
        <dbReference type="Proteomes" id="UP000325081"/>
    </source>
</evidence>
<organism evidence="1 2">
    <name type="scientific">Striga asiatica</name>
    <name type="common">Asiatic witchweed</name>
    <name type="synonym">Buchnera asiatica</name>
    <dbReference type="NCBI Taxonomy" id="4170"/>
    <lineage>
        <taxon>Eukaryota</taxon>
        <taxon>Viridiplantae</taxon>
        <taxon>Streptophyta</taxon>
        <taxon>Embryophyta</taxon>
        <taxon>Tracheophyta</taxon>
        <taxon>Spermatophyta</taxon>
        <taxon>Magnoliopsida</taxon>
        <taxon>eudicotyledons</taxon>
        <taxon>Gunneridae</taxon>
        <taxon>Pentapetalae</taxon>
        <taxon>asterids</taxon>
        <taxon>lamiids</taxon>
        <taxon>Lamiales</taxon>
        <taxon>Orobanchaceae</taxon>
        <taxon>Buchnereae</taxon>
        <taxon>Striga</taxon>
    </lineage>
</organism>
<reference evidence="2" key="1">
    <citation type="journal article" date="2019" name="Curr. Biol.">
        <title>Genome Sequence of Striga asiatica Provides Insight into the Evolution of Plant Parasitism.</title>
        <authorList>
            <person name="Yoshida S."/>
            <person name="Kim S."/>
            <person name="Wafula E.K."/>
            <person name="Tanskanen J."/>
            <person name="Kim Y.M."/>
            <person name="Honaas L."/>
            <person name="Yang Z."/>
            <person name="Spallek T."/>
            <person name="Conn C.E."/>
            <person name="Ichihashi Y."/>
            <person name="Cheong K."/>
            <person name="Cui S."/>
            <person name="Der J.P."/>
            <person name="Gundlach H."/>
            <person name="Jiao Y."/>
            <person name="Hori C."/>
            <person name="Ishida J.K."/>
            <person name="Kasahara H."/>
            <person name="Kiba T."/>
            <person name="Kim M.S."/>
            <person name="Koo N."/>
            <person name="Laohavisit A."/>
            <person name="Lee Y.H."/>
            <person name="Lumba S."/>
            <person name="McCourt P."/>
            <person name="Mortimer J.C."/>
            <person name="Mutuku J.M."/>
            <person name="Nomura T."/>
            <person name="Sasaki-Sekimoto Y."/>
            <person name="Seto Y."/>
            <person name="Wang Y."/>
            <person name="Wakatake T."/>
            <person name="Sakakibara H."/>
            <person name="Demura T."/>
            <person name="Yamaguchi S."/>
            <person name="Yoneyama K."/>
            <person name="Manabe R.I."/>
            <person name="Nelson D.C."/>
            <person name="Schulman A.H."/>
            <person name="Timko M.P."/>
            <person name="dePamphilis C.W."/>
            <person name="Choi D."/>
            <person name="Shirasu K."/>
        </authorList>
    </citation>
    <scope>NUCLEOTIDE SEQUENCE [LARGE SCALE GENOMIC DNA]</scope>
    <source>
        <strain evidence="2">cv. UVA1</strain>
    </source>
</reference>
<dbReference type="AlphaFoldDB" id="A0A5A7QU65"/>
<name>A0A5A7QU65_STRAF</name>
<gene>
    <name evidence="1" type="ORF">STAS_25169</name>
</gene>
<dbReference type="Proteomes" id="UP000325081">
    <property type="component" value="Unassembled WGS sequence"/>
</dbReference>
<keyword evidence="1" id="KW-0808">Transferase</keyword>
<sequence>MSDGGEQIECGWRRKLKHDGGARRRQIAANCRRGGGDGSVEIKKLWRRCGWWDEISKWRGQHLRLRLVSISEGCKKLDFRFFDRSLLLNGGRLSDIYVMIDKGFRWVEDYNKAQVCTFFFIMTTGLGREEKNIRMIVIFNVMQLYETLKLVWE</sequence>